<evidence type="ECO:0000313" key="3">
    <source>
        <dbReference type="Proteomes" id="UP000765509"/>
    </source>
</evidence>
<reference evidence="2" key="1">
    <citation type="submission" date="2021-03" db="EMBL/GenBank/DDBJ databases">
        <title>Draft genome sequence of rust myrtle Austropuccinia psidii MF-1, a brazilian biotype.</title>
        <authorList>
            <person name="Quecine M.C."/>
            <person name="Pachon D.M.R."/>
            <person name="Bonatelli M.L."/>
            <person name="Correr F.H."/>
            <person name="Franceschini L.M."/>
            <person name="Leite T.F."/>
            <person name="Margarido G.R.A."/>
            <person name="Almeida C.A."/>
            <person name="Ferrarezi J.A."/>
            <person name="Labate C.A."/>
        </authorList>
    </citation>
    <scope>NUCLEOTIDE SEQUENCE</scope>
    <source>
        <strain evidence="2">MF-1</strain>
    </source>
</reference>
<name>A0A9Q3EKK7_9BASI</name>
<feature type="compositionally biased region" description="Polar residues" evidence="1">
    <location>
        <begin position="152"/>
        <end position="179"/>
    </location>
</feature>
<comment type="caution">
    <text evidence="2">The sequence shown here is derived from an EMBL/GenBank/DDBJ whole genome shotgun (WGS) entry which is preliminary data.</text>
</comment>
<feature type="region of interest" description="Disordered" evidence="1">
    <location>
        <begin position="46"/>
        <end position="79"/>
    </location>
</feature>
<keyword evidence="3" id="KW-1185">Reference proteome</keyword>
<accession>A0A9Q3EKK7</accession>
<sequence>MTPLNRFFAGLIFSPQVALIYVSILQPNFSAGSYNTHRPMELAFIVSDSPDRDPPRPDSQRSALASRPNEKVESDYSTSVSSNHAKSAYLSPSAGEGFLPIGLKADTQNVHSTGAFESFQRFDRQISDFEALSLKQDHSFLDNHPTWDANYEPNQNHYQSNSKYDPSSDLAAQSSSKDSIQPAFPATSETNVYTSRLEALTWCYSYFGENWLINHQLSRMMEGLWFNLLDWYRINNFKTSHKPTTSENSNLDLPRLASFLEIVLQGTCLHMDIIYDLHPQHFPPIDELKTRSMRAGFITLIKFWEFVLFQDIKSQESLHLGLGKKMFDLLARYLHKARRYFDEFHITYDRIRGAIWLTTELWMRVEEPEMYVEYTRSFSLDFKEQIDTQVLQKLQHSWDEVAAKIASGEQFNDILPICQDGMLRGMRMPNVPEWVTPLKEHPPSEQHPP</sequence>
<dbReference type="Proteomes" id="UP000765509">
    <property type="component" value="Unassembled WGS sequence"/>
</dbReference>
<evidence type="ECO:0000313" key="2">
    <source>
        <dbReference type="EMBL" id="MBW0522959.1"/>
    </source>
</evidence>
<proteinExistence type="predicted"/>
<dbReference type="EMBL" id="AVOT02029938">
    <property type="protein sequence ID" value="MBW0522959.1"/>
    <property type="molecule type" value="Genomic_DNA"/>
</dbReference>
<feature type="region of interest" description="Disordered" evidence="1">
    <location>
        <begin position="145"/>
        <end position="183"/>
    </location>
</feature>
<gene>
    <name evidence="2" type="ORF">O181_062674</name>
</gene>
<organism evidence="2 3">
    <name type="scientific">Austropuccinia psidii MF-1</name>
    <dbReference type="NCBI Taxonomy" id="1389203"/>
    <lineage>
        <taxon>Eukaryota</taxon>
        <taxon>Fungi</taxon>
        <taxon>Dikarya</taxon>
        <taxon>Basidiomycota</taxon>
        <taxon>Pucciniomycotina</taxon>
        <taxon>Pucciniomycetes</taxon>
        <taxon>Pucciniales</taxon>
        <taxon>Sphaerophragmiaceae</taxon>
        <taxon>Austropuccinia</taxon>
    </lineage>
</organism>
<protein>
    <submittedName>
        <fullName evidence="2">Uncharacterized protein</fullName>
    </submittedName>
</protein>
<evidence type="ECO:0000256" key="1">
    <source>
        <dbReference type="SAM" id="MobiDB-lite"/>
    </source>
</evidence>
<dbReference type="AlphaFoldDB" id="A0A9Q3EKK7"/>
<feature type="compositionally biased region" description="Basic and acidic residues" evidence="1">
    <location>
        <begin position="49"/>
        <end position="59"/>
    </location>
</feature>